<dbReference type="SMART" id="SM00116">
    <property type="entry name" value="CBS"/>
    <property type="match status" value="2"/>
</dbReference>
<evidence type="ECO:0000259" key="3">
    <source>
        <dbReference type="PROSITE" id="PS51371"/>
    </source>
</evidence>
<evidence type="ECO:0000313" key="4">
    <source>
        <dbReference type="EMBL" id="AUX26657.1"/>
    </source>
</evidence>
<dbReference type="Pfam" id="PF00571">
    <property type="entry name" value="CBS"/>
    <property type="match status" value="2"/>
</dbReference>
<dbReference type="InterPro" id="IPR000644">
    <property type="entry name" value="CBS_dom"/>
</dbReference>
<feature type="domain" description="CBS" evidence="3">
    <location>
        <begin position="72"/>
        <end position="128"/>
    </location>
</feature>
<evidence type="ECO:0000256" key="1">
    <source>
        <dbReference type="ARBA" id="ARBA00022737"/>
    </source>
</evidence>
<keyword evidence="2" id="KW-0129">CBS domain</keyword>
<dbReference type="PROSITE" id="PS51371">
    <property type="entry name" value="CBS"/>
    <property type="match status" value="2"/>
</dbReference>
<organism evidence="4 5">
    <name type="scientific">Sorangium cellulosum</name>
    <name type="common">Polyangium cellulosum</name>
    <dbReference type="NCBI Taxonomy" id="56"/>
    <lineage>
        <taxon>Bacteria</taxon>
        <taxon>Pseudomonadati</taxon>
        <taxon>Myxococcota</taxon>
        <taxon>Polyangia</taxon>
        <taxon>Polyangiales</taxon>
        <taxon>Polyangiaceae</taxon>
        <taxon>Sorangium</taxon>
    </lineage>
</organism>
<dbReference type="EMBL" id="CP012670">
    <property type="protein sequence ID" value="AUX26657.1"/>
    <property type="molecule type" value="Genomic_DNA"/>
</dbReference>
<dbReference type="PANTHER" id="PTHR48108">
    <property type="entry name" value="CBS DOMAIN-CONTAINING PROTEIN CBSX2, CHLOROPLASTIC"/>
    <property type="match status" value="1"/>
</dbReference>
<dbReference type="OrthoDB" id="9802114at2"/>
<proteinExistence type="predicted"/>
<dbReference type="InterPro" id="IPR051462">
    <property type="entry name" value="CBS_domain-containing"/>
</dbReference>
<dbReference type="PANTHER" id="PTHR48108:SF34">
    <property type="entry name" value="CBS DOMAIN-CONTAINING PROTEIN YHCV"/>
    <property type="match status" value="1"/>
</dbReference>
<dbReference type="Pfam" id="PF10025">
    <property type="entry name" value="DUF2267"/>
    <property type="match status" value="1"/>
</dbReference>
<dbReference type="InterPro" id="IPR038282">
    <property type="entry name" value="DUF2267_sf"/>
</dbReference>
<dbReference type="Proteomes" id="UP000295781">
    <property type="component" value="Chromosome"/>
</dbReference>
<dbReference type="Gene3D" id="1.10.490.110">
    <property type="entry name" value="Uncharacterized conserved protein DUF2267"/>
    <property type="match status" value="1"/>
</dbReference>
<feature type="domain" description="CBS" evidence="3">
    <location>
        <begin position="6"/>
        <end position="63"/>
    </location>
</feature>
<dbReference type="RefSeq" id="WP_129354403.1">
    <property type="nucleotide sequence ID" value="NZ_CP012670.1"/>
</dbReference>
<reference evidence="4 5" key="1">
    <citation type="submission" date="2015-09" db="EMBL/GenBank/DDBJ databases">
        <title>Sorangium comparison.</title>
        <authorList>
            <person name="Zaburannyi N."/>
            <person name="Bunk B."/>
            <person name="Overmann J."/>
            <person name="Mueller R."/>
        </authorList>
    </citation>
    <scope>NUCLEOTIDE SEQUENCE [LARGE SCALE GENOMIC DNA]</scope>
    <source>
        <strain evidence="4 5">So ceGT47</strain>
    </source>
</reference>
<gene>
    <name evidence="4" type="ORF">SOCEGT47_072270</name>
</gene>
<dbReference type="Gene3D" id="3.10.580.10">
    <property type="entry name" value="CBS-domain"/>
    <property type="match status" value="1"/>
</dbReference>
<accession>A0A4P2QAH0</accession>
<name>A0A4P2QAH0_SORCE</name>
<protein>
    <recommendedName>
        <fullName evidence="3">CBS domain-containing protein</fullName>
    </recommendedName>
</protein>
<keyword evidence="1" id="KW-0677">Repeat</keyword>
<dbReference type="SUPFAM" id="SSF54631">
    <property type="entry name" value="CBS-domain pair"/>
    <property type="match status" value="1"/>
</dbReference>
<dbReference type="InterPro" id="IPR018727">
    <property type="entry name" value="DUF2267"/>
</dbReference>
<dbReference type="AlphaFoldDB" id="A0A4P2QAH0"/>
<evidence type="ECO:0000256" key="2">
    <source>
        <dbReference type="PROSITE-ProRule" id="PRU00703"/>
    </source>
</evidence>
<sequence length="305" mass="33481">MSLEKYRRSRMIVLSPRSTAYEAVRAMVDNHVGAILVHDTQQLAGIVTDRDIAIEVVAGELDARSTPLHDIMSDDVAALEVSASVEDAVRTMRERACRRVPITENGRPVGLVTLDDLLADGVIDAQAAGAVVRAQLEVAARFKPEGATHPGEPARPEISRPVRSITRRKARADNAYGRLLRAVERHSGLQQRDRAELALQIVLGHLCRRVTPQEARHLIAQLPSRLHPSLDPFLDGPDKRITTDTIEEAVARELQMDREAASFVLQSICEAVADSVSAGEIEGFRGQLPLEMKDLFPPTPLRRAG</sequence>
<dbReference type="InterPro" id="IPR046342">
    <property type="entry name" value="CBS_dom_sf"/>
</dbReference>
<evidence type="ECO:0000313" key="5">
    <source>
        <dbReference type="Proteomes" id="UP000295781"/>
    </source>
</evidence>